<reference evidence="3" key="1">
    <citation type="submission" date="2023-07" db="EMBL/GenBank/DDBJ databases">
        <title>Genomic Encyclopedia of Type Strains, Phase IV (KMG-IV): sequencing the most valuable type-strain genomes for metagenomic binning, comparative biology and taxonomic classification.</title>
        <authorList>
            <person name="Goeker M."/>
        </authorList>
    </citation>
    <scope>NUCLEOTIDE SEQUENCE [LARGE SCALE GENOMIC DNA]</scope>
    <source>
        <strain evidence="3">DSM 21204</strain>
    </source>
</reference>
<sequence length="526" mass="60386">MKRKLFSKIPWILTSNILISSVLSSCGLNNTELQNNFSESFSSDQQEITSNNSQAPNNQTKNNLPKLSKNPSTSTNQSNQESNSQSNNSFSKKEFQNLSEDVINYKLATPLKITGYKKYVSNVDEFVNSLQDAEKQSTIFRKYFETNYDSDPNLTFQIVGTVTKLSNQISSDNIQNIIKLHFKYKRKYKYQKLLNNQLVTDIRYSSTNNNLEISVEILPEAYWIFKHLSIKKNSNSTDKNLYEKQLPSFWKNLLEKEGELNNSELSVLNDSMYSSIDISTDIKSSIGFFSGFASYWLESSYKTENNYDNSNFIWKLNSVTDANDLNGSLKFSVQLLQKPNNVDNYISTKLISDFFVLPESSLAKINVNKIKNQPEKGLHISVNNSHSEWNTKIQNWKEKINQAYTNNTKVSIDQGSLAIFNQAAFEKSKVPKYFNINFEKITYLTNNKNSLSDISEYIWPVQISFIDSPKITEIYFQGLNNQAVQMYIVYSLHYKINELEENFGGDNLITSIKISGTTKDSFKISN</sequence>
<feature type="compositionally biased region" description="Polar residues" evidence="1">
    <location>
        <begin position="39"/>
        <end position="65"/>
    </location>
</feature>
<dbReference type="Proteomes" id="UP001240643">
    <property type="component" value="Unassembled WGS sequence"/>
</dbReference>
<feature type="signal peptide" evidence="2">
    <location>
        <begin position="1"/>
        <end position="20"/>
    </location>
</feature>
<feature type="chain" id="PRO_5046824481" description="Lipoprotein" evidence="2">
    <location>
        <begin position="21"/>
        <end position="526"/>
    </location>
</feature>
<organism evidence="3 4">
    <name type="scientific">Mycoplasmoides fastidiosum</name>
    <dbReference type="NCBI Taxonomy" id="92758"/>
    <lineage>
        <taxon>Bacteria</taxon>
        <taxon>Bacillati</taxon>
        <taxon>Mycoplasmatota</taxon>
        <taxon>Mycoplasmoidales</taxon>
        <taxon>Mycoplasmoidaceae</taxon>
        <taxon>Mycoplasmoides</taxon>
    </lineage>
</organism>
<name>A0ABU0LZY9_9BACT</name>
<dbReference type="EMBL" id="JAUSWO010000001">
    <property type="protein sequence ID" value="MDQ0514271.1"/>
    <property type="molecule type" value="Genomic_DNA"/>
</dbReference>
<proteinExistence type="predicted"/>
<keyword evidence="4" id="KW-1185">Reference proteome</keyword>
<evidence type="ECO:0008006" key="5">
    <source>
        <dbReference type="Google" id="ProtNLM"/>
    </source>
</evidence>
<dbReference type="PROSITE" id="PS51257">
    <property type="entry name" value="PROKAR_LIPOPROTEIN"/>
    <property type="match status" value="1"/>
</dbReference>
<feature type="compositionally biased region" description="Low complexity" evidence="1">
    <location>
        <begin position="68"/>
        <end position="90"/>
    </location>
</feature>
<comment type="caution">
    <text evidence="3">The sequence shown here is derived from an EMBL/GenBank/DDBJ whole genome shotgun (WGS) entry which is preliminary data.</text>
</comment>
<protein>
    <recommendedName>
        <fullName evidence="5">Lipoprotein</fullName>
    </recommendedName>
</protein>
<evidence type="ECO:0000313" key="3">
    <source>
        <dbReference type="EMBL" id="MDQ0514271.1"/>
    </source>
</evidence>
<accession>A0ABU0LZY9</accession>
<keyword evidence="2" id="KW-0732">Signal</keyword>
<gene>
    <name evidence="3" type="ORF">J2Z62_000709</name>
</gene>
<evidence type="ECO:0000256" key="2">
    <source>
        <dbReference type="SAM" id="SignalP"/>
    </source>
</evidence>
<evidence type="ECO:0000256" key="1">
    <source>
        <dbReference type="SAM" id="MobiDB-lite"/>
    </source>
</evidence>
<feature type="region of interest" description="Disordered" evidence="1">
    <location>
        <begin position="39"/>
        <end position="91"/>
    </location>
</feature>
<evidence type="ECO:0000313" key="4">
    <source>
        <dbReference type="Proteomes" id="UP001240643"/>
    </source>
</evidence>